<evidence type="ECO:0000256" key="7">
    <source>
        <dbReference type="ARBA" id="ARBA00022490"/>
    </source>
</evidence>
<evidence type="ECO:0000313" key="12">
    <source>
        <dbReference type="EMBL" id="MBD1387624.1"/>
    </source>
</evidence>
<dbReference type="InterPro" id="IPR029058">
    <property type="entry name" value="AB_hydrolase_fold"/>
</dbReference>
<evidence type="ECO:0000256" key="10">
    <source>
        <dbReference type="ARBA" id="ARBA00029605"/>
    </source>
</evidence>
<proteinExistence type="inferred from homology"/>
<sequence length="350" mass="39193">MKNLIARKANTLLLLLILPLYTLAQGNQLRERRFITINRIEQWITITGDKTKPAILFMHGGPGSTMSPYADNVYKEWEKDFVLIHWDQRGAGKTYGRTAPDELSPAYLKANPLTVDQIVDDGIKVAEYMLKYLGKQKLTLFGTSWGSIPAVGMAVKRPDLFNGYVGHSQVVEPLANLIGDYAKISALVKKTNDEQSKEILTAIDTPPYASARDAGKLFKIIKKYERMASTPSPDAWWKLAPEYDNAKDNQNREDGDDYSFVNYVGDSKLGVKPMMADINFAKNYWQFNIPVYLVQGEEDILTPAAITKAYFAKIKAPAKQLILVPKAAHGFNEAVLYAQLKAIKQVNGIK</sequence>
<dbReference type="EC" id="3.4.11.5" evidence="4"/>
<comment type="subcellular location">
    <subcellularLocation>
        <location evidence="2">Cytoplasm</location>
    </subcellularLocation>
</comment>
<dbReference type="EMBL" id="JACWMW010000007">
    <property type="protein sequence ID" value="MBD1387624.1"/>
    <property type="molecule type" value="Genomic_DNA"/>
</dbReference>
<keyword evidence="7" id="KW-0963">Cytoplasm</keyword>
<evidence type="ECO:0000259" key="11">
    <source>
        <dbReference type="Pfam" id="PF00561"/>
    </source>
</evidence>
<accession>A0ABR7XAR7</accession>
<feature type="domain" description="AB hydrolase-1" evidence="11">
    <location>
        <begin position="53"/>
        <end position="330"/>
    </location>
</feature>
<dbReference type="PANTHER" id="PTHR43722:SF1">
    <property type="entry name" value="PROLINE IMINOPEPTIDASE"/>
    <property type="match status" value="1"/>
</dbReference>
<dbReference type="GO" id="GO:0016787">
    <property type="term" value="F:hydrolase activity"/>
    <property type="evidence" value="ECO:0007669"/>
    <property type="project" value="UniProtKB-KW"/>
</dbReference>
<dbReference type="RefSeq" id="WP_191177470.1">
    <property type="nucleotide sequence ID" value="NZ_JACWMW010000007.1"/>
</dbReference>
<keyword evidence="13" id="KW-1185">Reference proteome</keyword>
<dbReference type="InterPro" id="IPR005944">
    <property type="entry name" value="Pro_iminopeptidase"/>
</dbReference>
<evidence type="ECO:0000256" key="6">
    <source>
        <dbReference type="ARBA" id="ARBA00022438"/>
    </source>
</evidence>
<evidence type="ECO:0000256" key="1">
    <source>
        <dbReference type="ARBA" id="ARBA00001585"/>
    </source>
</evidence>
<evidence type="ECO:0000256" key="3">
    <source>
        <dbReference type="ARBA" id="ARBA00010088"/>
    </source>
</evidence>
<evidence type="ECO:0000313" key="13">
    <source>
        <dbReference type="Proteomes" id="UP000618754"/>
    </source>
</evidence>
<keyword evidence="8" id="KW-0645">Protease</keyword>
<name>A0ABR7XAR7_9SPHI</name>
<dbReference type="Gene3D" id="3.40.50.1820">
    <property type="entry name" value="alpha/beta hydrolase"/>
    <property type="match status" value="1"/>
</dbReference>
<dbReference type="PANTHER" id="PTHR43722">
    <property type="entry name" value="PROLINE IMINOPEPTIDASE"/>
    <property type="match status" value="1"/>
</dbReference>
<keyword evidence="9 12" id="KW-0378">Hydrolase</keyword>
<evidence type="ECO:0000256" key="8">
    <source>
        <dbReference type="ARBA" id="ARBA00022670"/>
    </source>
</evidence>
<protein>
    <recommendedName>
        <fullName evidence="5">Proline iminopeptidase</fullName>
        <ecNumber evidence="4">3.4.11.5</ecNumber>
    </recommendedName>
    <alternativeName>
        <fullName evidence="10">Prolyl aminopeptidase</fullName>
    </alternativeName>
</protein>
<evidence type="ECO:0000256" key="2">
    <source>
        <dbReference type="ARBA" id="ARBA00004496"/>
    </source>
</evidence>
<comment type="caution">
    <text evidence="12">The sequence shown here is derived from an EMBL/GenBank/DDBJ whole genome shotgun (WGS) entry which is preliminary data.</text>
</comment>
<evidence type="ECO:0000256" key="4">
    <source>
        <dbReference type="ARBA" id="ARBA00012568"/>
    </source>
</evidence>
<evidence type="ECO:0000256" key="5">
    <source>
        <dbReference type="ARBA" id="ARBA00021843"/>
    </source>
</evidence>
<dbReference type="InterPro" id="IPR000073">
    <property type="entry name" value="AB_hydrolase_1"/>
</dbReference>
<gene>
    <name evidence="12" type="ORF">IDJ75_20230</name>
</gene>
<organism evidence="12 13">
    <name type="scientific">Mucilaginibacter rigui</name>
    <dbReference type="NCBI Taxonomy" id="534635"/>
    <lineage>
        <taxon>Bacteria</taxon>
        <taxon>Pseudomonadati</taxon>
        <taxon>Bacteroidota</taxon>
        <taxon>Sphingobacteriia</taxon>
        <taxon>Sphingobacteriales</taxon>
        <taxon>Sphingobacteriaceae</taxon>
        <taxon>Mucilaginibacter</taxon>
    </lineage>
</organism>
<reference evidence="12 13" key="1">
    <citation type="submission" date="2020-09" db="EMBL/GenBank/DDBJ databases">
        <title>Novel species of Mucilaginibacter isolated from a glacier on the Tibetan Plateau.</title>
        <authorList>
            <person name="Liu Q."/>
            <person name="Xin Y.-H."/>
        </authorList>
    </citation>
    <scope>NUCLEOTIDE SEQUENCE [LARGE SCALE GENOMIC DNA]</scope>
    <source>
        <strain evidence="12 13">CGMCC 1.13878</strain>
    </source>
</reference>
<comment type="catalytic activity">
    <reaction evidence="1">
        <text>Release of N-terminal proline from a peptide.</text>
        <dbReference type="EC" id="3.4.11.5"/>
    </reaction>
</comment>
<dbReference type="Pfam" id="PF00561">
    <property type="entry name" value="Abhydrolase_1"/>
    <property type="match status" value="1"/>
</dbReference>
<dbReference type="SUPFAM" id="SSF53474">
    <property type="entry name" value="alpha/beta-Hydrolases"/>
    <property type="match status" value="1"/>
</dbReference>
<keyword evidence="6" id="KW-0031">Aminopeptidase</keyword>
<dbReference type="PRINTS" id="PR00793">
    <property type="entry name" value="PROAMNOPTASE"/>
</dbReference>
<comment type="similarity">
    <text evidence="3">Belongs to the peptidase S33 family.</text>
</comment>
<evidence type="ECO:0000256" key="9">
    <source>
        <dbReference type="ARBA" id="ARBA00022801"/>
    </source>
</evidence>
<dbReference type="Proteomes" id="UP000618754">
    <property type="component" value="Unassembled WGS sequence"/>
</dbReference>
<dbReference type="InterPro" id="IPR002410">
    <property type="entry name" value="Peptidase_S33"/>
</dbReference>